<proteinExistence type="predicted"/>
<dbReference type="OrthoDB" id="5391452at2759"/>
<evidence type="ECO:0000313" key="2">
    <source>
        <dbReference type="EMBL" id="KAH7120666.1"/>
    </source>
</evidence>
<dbReference type="EMBL" id="JAGMUV010000025">
    <property type="protein sequence ID" value="KAH7120666.1"/>
    <property type="molecule type" value="Genomic_DNA"/>
</dbReference>
<feature type="transmembrane region" description="Helical" evidence="1">
    <location>
        <begin position="96"/>
        <end position="117"/>
    </location>
</feature>
<comment type="caution">
    <text evidence="2">The sequence shown here is derived from an EMBL/GenBank/DDBJ whole genome shotgun (WGS) entry which is preliminary data.</text>
</comment>
<reference evidence="2" key="1">
    <citation type="journal article" date="2021" name="Nat. Commun.">
        <title>Genetic determinants of endophytism in the Arabidopsis root mycobiome.</title>
        <authorList>
            <person name="Mesny F."/>
            <person name="Miyauchi S."/>
            <person name="Thiergart T."/>
            <person name="Pickel B."/>
            <person name="Atanasova L."/>
            <person name="Karlsson M."/>
            <person name="Huettel B."/>
            <person name="Barry K.W."/>
            <person name="Haridas S."/>
            <person name="Chen C."/>
            <person name="Bauer D."/>
            <person name="Andreopoulos W."/>
            <person name="Pangilinan J."/>
            <person name="LaButti K."/>
            <person name="Riley R."/>
            <person name="Lipzen A."/>
            <person name="Clum A."/>
            <person name="Drula E."/>
            <person name="Henrissat B."/>
            <person name="Kohler A."/>
            <person name="Grigoriev I.V."/>
            <person name="Martin F.M."/>
            <person name="Hacquard S."/>
        </authorList>
    </citation>
    <scope>NUCLEOTIDE SEQUENCE</scope>
    <source>
        <strain evidence="2">MPI-CAGE-AT-0147</strain>
    </source>
</reference>
<evidence type="ECO:0000256" key="1">
    <source>
        <dbReference type="SAM" id="Phobius"/>
    </source>
</evidence>
<keyword evidence="3" id="KW-1185">Reference proteome</keyword>
<protein>
    <submittedName>
        <fullName evidence="2">Uncharacterized protein</fullName>
    </submittedName>
</protein>
<dbReference type="AlphaFoldDB" id="A0A9P9DK43"/>
<accession>A0A9P9DK43</accession>
<keyword evidence="1" id="KW-1133">Transmembrane helix</keyword>
<feature type="transmembrane region" description="Helical" evidence="1">
    <location>
        <begin position="12"/>
        <end position="36"/>
    </location>
</feature>
<feature type="transmembrane region" description="Helical" evidence="1">
    <location>
        <begin position="123"/>
        <end position="145"/>
    </location>
</feature>
<dbReference type="Proteomes" id="UP000738349">
    <property type="component" value="Unassembled WGS sequence"/>
</dbReference>
<keyword evidence="1" id="KW-0812">Transmembrane</keyword>
<sequence length="149" mass="16027">MMALLQVFGDELNSAAAAGQMIADMVFPIVGCAVALASENGSMAPVAYGRDRTTVFVGVVFLLLHRVMLLIIYLISRGDCHYHNPYRAFTSSGGQVYIFSLGILSIAGSAVLLIVGSQICGKLISFIDAMCQLLQAVLGMFLTLYELKR</sequence>
<evidence type="ECO:0000313" key="3">
    <source>
        <dbReference type="Proteomes" id="UP000738349"/>
    </source>
</evidence>
<gene>
    <name evidence="2" type="ORF">EDB81DRAFT_814530</name>
</gene>
<keyword evidence="1" id="KW-0472">Membrane</keyword>
<feature type="transmembrane region" description="Helical" evidence="1">
    <location>
        <begin position="56"/>
        <end position="75"/>
    </location>
</feature>
<organism evidence="2 3">
    <name type="scientific">Dactylonectria macrodidyma</name>
    <dbReference type="NCBI Taxonomy" id="307937"/>
    <lineage>
        <taxon>Eukaryota</taxon>
        <taxon>Fungi</taxon>
        <taxon>Dikarya</taxon>
        <taxon>Ascomycota</taxon>
        <taxon>Pezizomycotina</taxon>
        <taxon>Sordariomycetes</taxon>
        <taxon>Hypocreomycetidae</taxon>
        <taxon>Hypocreales</taxon>
        <taxon>Nectriaceae</taxon>
        <taxon>Dactylonectria</taxon>
    </lineage>
</organism>
<name>A0A9P9DK43_9HYPO</name>